<gene>
    <name evidence="4" type="ORF">ACFQ07_14090</name>
</gene>
<comment type="similarity">
    <text evidence="1">Belongs to the ATP-dependent AMP-binding enzyme family.</text>
</comment>
<keyword evidence="2" id="KW-0436">Ligase</keyword>
<dbReference type="SUPFAM" id="SSF56801">
    <property type="entry name" value="Acetyl-CoA synthetase-like"/>
    <property type="match status" value="1"/>
</dbReference>
<dbReference type="Gene3D" id="3.40.50.12780">
    <property type="entry name" value="N-terminal domain of ligase-like"/>
    <property type="match status" value="1"/>
</dbReference>
<dbReference type="InterPro" id="IPR000873">
    <property type="entry name" value="AMP-dep_synth/lig_dom"/>
</dbReference>
<dbReference type="Proteomes" id="UP001597083">
    <property type="component" value="Unassembled WGS sequence"/>
</dbReference>
<protein>
    <submittedName>
        <fullName evidence="4">AMP-binding protein</fullName>
    </submittedName>
</protein>
<dbReference type="InterPro" id="IPR042099">
    <property type="entry name" value="ANL_N_sf"/>
</dbReference>
<comment type="caution">
    <text evidence="4">The sequence shown here is derived from an EMBL/GenBank/DDBJ whole genome shotgun (WGS) entry which is preliminary data.</text>
</comment>
<dbReference type="Pfam" id="PF00501">
    <property type="entry name" value="AMP-binding"/>
    <property type="match status" value="1"/>
</dbReference>
<evidence type="ECO:0000259" key="3">
    <source>
        <dbReference type="Pfam" id="PF00501"/>
    </source>
</evidence>
<evidence type="ECO:0000313" key="5">
    <source>
        <dbReference type="Proteomes" id="UP001597083"/>
    </source>
</evidence>
<dbReference type="PROSITE" id="PS00455">
    <property type="entry name" value="AMP_BINDING"/>
    <property type="match status" value="1"/>
</dbReference>
<evidence type="ECO:0000256" key="1">
    <source>
        <dbReference type="ARBA" id="ARBA00006432"/>
    </source>
</evidence>
<accession>A0ABW3CIG0</accession>
<dbReference type="EMBL" id="JBHTIR010002108">
    <property type="protein sequence ID" value="MFD0853367.1"/>
    <property type="molecule type" value="Genomic_DNA"/>
</dbReference>
<organism evidence="4 5">
    <name type="scientific">Actinomadura adrarensis</name>
    <dbReference type="NCBI Taxonomy" id="1819600"/>
    <lineage>
        <taxon>Bacteria</taxon>
        <taxon>Bacillati</taxon>
        <taxon>Actinomycetota</taxon>
        <taxon>Actinomycetes</taxon>
        <taxon>Streptosporangiales</taxon>
        <taxon>Thermomonosporaceae</taxon>
        <taxon>Actinomadura</taxon>
    </lineage>
</organism>
<proteinExistence type="inferred from homology"/>
<feature type="domain" description="AMP-dependent synthetase/ligase" evidence="3">
    <location>
        <begin position="7"/>
        <end position="217"/>
    </location>
</feature>
<name>A0ABW3CIG0_9ACTN</name>
<sequence length="227" mass="24842">MRERLDGDDRIGVLCRNHRGFVEAVLAASRTGHDVVLLNTDFSGPQLGQVAEREGVALLIHDEEFDEAVDGASFGGRRVHAWRDREDGSFETLDGFAETSPSALRSKRHSKVILMTSGTTGTPKGARHDLPVSAMLPVALTHMFRIPVRSGKPMVVAPPLFHVLGFAYMQPGFMLGTPLVLFRRFEPKEILDAIEQHQAATLVAVPVMLQRILAVPDGPRPASLHVV</sequence>
<dbReference type="PANTHER" id="PTHR43201:SF5">
    <property type="entry name" value="MEDIUM-CHAIN ACYL-COA LIGASE ACSF2, MITOCHONDRIAL"/>
    <property type="match status" value="1"/>
</dbReference>
<dbReference type="PANTHER" id="PTHR43201">
    <property type="entry name" value="ACYL-COA SYNTHETASE"/>
    <property type="match status" value="1"/>
</dbReference>
<reference evidence="5" key="1">
    <citation type="journal article" date="2019" name="Int. J. Syst. Evol. Microbiol.">
        <title>The Global Catalogue of Microorganisms (GCM) 10K type strain sequencing project: providing services to taxonomists for standard genome sequencing and annotation.</title>
        <authorList>
            <consortium name="The Broad Institute Genomics Platform"/>
            <consortium name="The Broad Institute Genome Sequencing Center for Infectious Disease"/>
            <person name="Wu L."/>
            <person name="Ma J."/>
        </authorList>
    </citation>
    <scope>NUCLEOTIDE SEQUENCE [LARGE SCALE GENOMIC DNA]</scope>
    <source>
        <strain evidence="5">JCM 31696</strain>
    </source>
</reference>
<evidence type="ECO:0000313" key="4">
    <source>
        <dbReference type="EMBL" id="MFD0853367.1"/>
    </source>
</evidence>
<keyword evidence="5" id="KW-1185">Reference proteome</keyword>
<evidence type="ECO:0000256" key="2">
    <source>
        <dbReference type="ARBA" id="ARBA00022598"/>
    </source>
</evidence>
<feature type="non-terminal residue" evidence="4">
    <location>
        <position position="227"/>
    </location>
</feature>
<dbReference type="InterPro" id="IPR020845">
    <property type="entry name" value="AMP-binding_CS"/>
</dbReference>